<keyword evidence="2" id="KW-0456">Lyase</keyword>
<dbReference type="EMBL" id="QAOH01000004">
    <property type="protein sequence ID" value="PTQ74367.1"/>
    <property type="molecule type" value="Genomic_DNA"/>
</dbReference>
<dbReference type="Pfam" id="PF12708">
    <property type="entry name" value="Pect-lyase_RHGA_epim"/>
    <property type="match status" value="1"/>
</dbReference>
<dbReference type="InterPro" id="IPR006626">
    <property type="entry name" value="PbH1"/>
</dbReference>
<protein>
    <submittedName>
        <fullName evidence="2">Pectate lyase-like protein</fullName>
    </submittedName>
</protein>
<dbReference type="GO" id="GO:0016829">
    <property type="term" value="F:lyase activity"/>
    <property type="evidence" value="ECO:0007669"/>
    <property type="project" value="UniProtKB-KW"/>
</dbReference>
<sequence>MRASGFHDETLRLNVPEAPVAQGVVMPNGAHRIEGLKGVRMNKAITDGLVLMPPAFEDGLAVWSSEDGTPGSATYDGAANAALVAADADFGGCLEIVKNDTLTKLRYMGETPLQPGMYLQIKARVKAISGNLPTVRIAGWAGNASLAHVNGLTEIGGETTLTAYGDVVEVTAIVGSGRRGGVDMPWGLDAVYGHFGLDLTGANGGTVRVDDIEIEDVSQWFLADSSGMIDVRDYGAVGDGVTDASGAFNAANAAAAGRKVIVPEGVYHLANTVSFTEEVVFDGTVTMPADKRLVQRKNFHLNAYIDAFGSEVEGLKRAIQAMFYYTDHDSLDMRGRRIELDEPLDVAAITGADSLEVRRVIRNGQITVNASSNWDNDVATSTASYSATSPKTLSNVTNIANIQIGSLVTGTGVGREVYVRDVNVGNQSLTLSQPLYGPNSSQTYTFTRFKYVFDFSGLSKLSQFHLSDVELLCNGRASGVMLSPGGNNFQLRDCHIKSPLNRGVTSIGGGCQDLHIDRCSFVSNEPTVSATARQSVAFNINSNDCKIRDNRFQRFGHTGIVYGNGHMFIGNHWFQGDEDTDSPRVAGLVFTYPNVKSIVTGNYIDNSYIEMTNEHDAAPDFSSEYSFGGLTITGNIFTANDVASYFSWIVIKPYGPGHFLQGLAVQNNTFKALNGFIERVDRVDTTFADLEYNSTRNVTFEGNTFNGVSQITVNPVSAEYTQSTASTAWVLDPSGYLPFGGWARVVEGLVFRNVLTDASGNAVSAMPYVTVNHGSSNNQIRLTFPQAVKGTVNMIARMDRPI</sequence>
<proteinExistence type="predicted"/>
<dbReference type="SUPFAM" id="SSF51126">
    <property type="entry name" value="Pectin lyase-like"/>
    <property type="match status" value="1"/>
</dbReference>
<dbReference type="SMART" id="SM00710">
    <property type="entry name" value="PbH1"/>
    <property type="match status" value="4"/>
</dbReference>
<reference evidence="2 3" key="1">
    <citation type="submission" date="2018-04" db="EMBL/GenBank/DDBJ databases">
        <title>Genomic Encyclopedia of Archaeal and Bacterial Type Strains, Phase II (KMG-II): from individual species to whole genera.</title>
        <authorList>
            <person name="Goeker M."/>
        </authorList>
    </citation>
    <scope>NUCLEOTIDE SEQUENCE [LARGE SCALE GENOMIC DNA]</scope>
    <source>
        <strain evidence="2 3">DSM 100434</strain>
    </source>
</reference>
<dbReference type="InterPro" id="IPR011050">
    <property type="entry name" value="Pectin_lyase_fold/virulence"/>
</dbReference>
<dbReference type="Proteomes" id="UP000244077">
    <property type="component" value="Unassembled WGS sequence"/>
</dbReference>
<feature type="domain" description="Rhamnogalacturonase A/B/Epimerase-like pectate lyase" evidence="1">
    <location>
        <begin position="229"/>
        <end position="339"/>
    </location>
</feature>
<dbReference type="AlphaFoldDB" id="A0A2T5HS23"/>
<comment type="caution">
    <text evidence="2">The sequence shown here is derived from an EMBL/GenBank/DDBJ whole genome shotgun (WGS) entry which is preliminary data.</text>
</comment>
<accession>A0A2T5HS23</accession>
<evidence type="ECO:0000313" key="2">
    <source>
        <dbReference type="EMBL" id="PTQ74367.1"/>
    </source>
</evidence>
<keyword evidence="3" id="KW-1185">Reference proteome</keyword>
<organism evidence="2 3">
    <name type="scientific">Celeribacter persicus</name>
    <dbReference type="NCBI Taxonomy" id="1651082"/>
    <lineage>
        <taxon>Bacteria</taxon>
        <taxon>Pseudomonadati</taxon>
        <taxon>Pseudomonadota</taxon>
        <taxon>Alphaproteobacteria</taxon>
        <taxon>Rhodobacterales</taxon>
        <taxon>Roseobacteraceae</taxon>
        <taxon>Celeribacter</taxon>
    </lineage>
</organism>
<dbReference type="Gene3D" id="2.160.20.10">
    <property type="entry name" value="Single-stranded right-handed beta-helix, Pectin lyase-like"/>
    <property type="match status" value="1"/>
</dbReference>
<name>A0A2T5HS23_9RHOB</name>
<evidence type="ECO:0000313" key="3">
    <source>
        <dbReference type="Proteomes" id="UP000244077"/>
    </source>
</evidence>
<dbReference type="InterPro" id="IPR012334">
    <property type="entry name" value="Pectin_lyas_fold"/>
</dbReference>
<evidence type="ECO:0000259" key="1">
    <source>
        <dbReference type="Pfam" id="PF12708"/>
    </source>
</evidence>
<gene>
    <name evidence="2" type="ORF">C8N42_10411</name>
</gene>
<dbReference type="InterPro" id="IPR024535">
    <property type="entry name" value="RHGA/B-epi-like_pectate_lyase"/>
</dbReference>